<comment type="similarity">
    <text evidence="3">Belongs to the SINA (Seven in absentia) family.</text>
</comment>
<evidence type="ECO:0000256" key="11">
    <source>
        <dbReference type="PROSITE-ProRule" id="PRU00455"/>
    </source>
</evidence>
<evidence type="ECO:0000256" key="2">
    <source>
        <dbReference type="ARBA" id="ARBA00004906"/>
    </source>
</evidence>
<dbReference type="InterPro" id="IPR044286">
    <property type="entry name" value="SINL_plant"/>
</dbReference>
<dbReference type="Gene3D" id="3.30.40.10">
    <property type="entry name" value="Zinc/RING finger domain, C3HC4 (zinc finger)"/>
    <property type="match status" value="1"/>
</dbReference>
<dbReference type="Pfam" id="PF21362">
    <property type="entry name" value="Sina_RING"/>
    <property type="match status" value="1"/>
</dbReference>
<dbReference type="GO" id="GO:0061630">
    <property type="term" value="F:ubiquitin protein ligase activity"/>
    <property type="evidence" value="ECO:0007669"/>
    <property type="project" value="UniProtKB-EC"/>
</dbReference>
<evidence type="ECO:0000256" key="10">
    <source>
        <dbReference type="ARBA" id="ARBA00024004"/>
    </source>
</evidence>
<evidence type="ECO:0000256" key="6">
    <source>
        <dbReference type="ARBA" id="ARBA00022723"/>
    </source>
</evidence>
<comment type="catalytic activity">
    <reaction evidence="1">
        <text>S-ubiquitinyl-[E2 ubiquitin-conjugating enzyme]-L-cysteine + [acceptor protein]-L-lysine = [E2 ubiquitin-conjugating enzyme]-L-cysteine + N(6)-ubiquitinyl-[acceptor protein]-L-lysine.</text>
        <dbReference type="EC" id="2.3.2.27"/>
    </reaction>
</comment>
<keyword evidence="5" id="KW-0808">Transferase</keyword>
<evidence type="ECO:0000256" key="9">
    <source>
        <dbReference type="ARBA" id="ARBA00022833"/>
    </source>
</evidence>
<feature type="domain" description="SIAH-type" evidence="12">
    <location>
        <begin position="97"/>
        <end position="167"/>
    </location>
</feature>
<keyword evidence="9" id="KW-0862">Zinc</keyword>
<dbReference type="EMBL" id="JBBNAE010000010">
    <property type="protein sequence ID" value="KAK9091712.1"/>
    <property type="molecule type" value="Genomic_DNA"/>
</dbReference>
<protein>
    <recommendedName>
        <fullName evidence="4">RING-type E3 ubiquitin transferase</fullName>
        <ecNumber evidence="4">2.3.2.27</ecNumber>
    </recommendedName>
</protein>
<dbReference type="PANTHER" id="PTHR46632">
    <property type="entry name" value="E3 UBIQUITIN-PROTEIN LIGASE SINA-LIKE 4"/>
    <property type="match status" value="1"/>
</dbReference>
<evidence type="ECO:0000313" key="14">
    <source>
        <dbReference type="Proteomes" id="UP001417504"/>
    </source>
</evidence>
<evidence type="ECO:0000256" key="4">
    <source>
        <dbReference type="ARBA" id="ARBA00012483"/>
    </source>
</evidence>
<dbReference type="PROSITE" id="PS51081">
    <property type="entry name" value="ZF_SIAH"/>
    <property type="match status" value="1"/>
</dbReference>
<keyword evidence="8" id="KW-0833">Ubl conjugation pathway</keyword>
<keyword evidence="7 11" id="KW-0863">Zinc-finger</keyword>
<evidence type="ECO:0000256" key="1">
    <source>
        <dbReference type="ARBA" id="ARBA00000900"/>
    </source>
</evidence>
<dbReference type="Pfam" id="PF21361">
    <property type="entry name" value="Sina_ZnF"/>
    <property type="match status" value="1"/>
</dbReference>
<comment type="pathway">
    <text evidence="2">Protein modification; protein ubiquitination.</text>
</comment>
<keyword evidence="6" id="KW-0479">Metal-binding</keyword>
<evidence type="ECO:0000256" key="7">
    <source>
        <dbReference type="ARBA" id="ARBA00022771"/>
    </source>
</evidence>
<accession>A0AAP0EJ46</accession>
<evidence type="ECO:0000256" key="5">
    <source>
        <dbReference type="ARBA" id="ARBA00022679"/>
    </source>
</evidence>
<evidence type="ECO:0000259" key="12">
    <source>
        <dbReference type="PROSITE" id="PS51081"/>
    </source>
</evidence>
<dbReference type="SUPFAM" id="SSF49599">
    <property type="entry name" value="TRAF domain-like"/>
    <property type="match status" value="1"/>
</dbReference>
<keyword evidence="14" id="KW-1185">Reference proteome</keyword>
<name>A0AAP0EJ46_9MAGN</name>
<gene>
    <name evidence="13" type="ORF">Sjap_024889</name>
</gene>
<dbReference type="InterPro" id="IPR013083">
    <property type="entry name" value="Znf_RING/FYVE/PHD"/>
</dbReference>
<organism evidence="13 14">
    <name type="scientific">Stephania japonica</name>
    <dbReference type="NCBI Taxonomy" id="461633"/>
    <lineage>
        <taxon>Eukaryota</taxon>
        <taxon>Viridiplantae</taxon>
        <taxon>Streptophyta</taxon>
        <taxon>Embryophyta</taxon>
        <taxon>Tracheophyta</taxon>
        <taxon>Spermatophyta</taxon>
        <taxon>Magnoliopsida</taxon>
        <taxon>Ranunculales</taxon>
        <taxon>Menispermaceae</taxon>
        <taxon>Menispermoideae</taxon>
        <taxon>Cissampelideae</taxon>
        <taxon>Stephania</taxon>
    </lineage>
</organism>
<sequence>MEMKSKVISRDVHQRSAMELIRQDESDSNGGPAVVLSDLQVLECNACKQLLSPPVFQCENGHMACSSCCIKFRNKCSVCSQRIGYNRCLVVENIVRSIKVPCRYSAYGCTKTLSYDEKTKHEQTCMYSHSLPPFFDCTAAEHELLVQLSFPSEDGSISMKSFSYDHPFSICCDKNQQFLLFRAKEDGHFFLLSNESGPIGNMVMVTSIGARASSSNGEFFSYDLTSRSGCRFVTMKSFTKCVKELQEASSSSEFLLVPSDFALCTRQLKLEICIQGSK</sequence>
<dbReference type="InterPro" id="IPR013010">
    <property type="entry name" value="Znf_SIAH"/>
</dbReference>
<evidence type="ECO:0000256" key="8">
    <source>
        <dbReference type="ARBA" id="ARBA00022786"/>
    </source>
</evidence>
<dbReference type="GO" id="GO:0008270">
    <property type="term" value="F:zinc ion binding"/>
    <property type="evidence" value="ECO:0007669"/>
    <property type="project" value="UniProtKB-KW"/>
</dbReference>
<dbReference type="PANTHER" id="PTHR46632:SF16">
    <property type="entry name" value="E3 UBIQUITIN-PROTEIN LIGASE SINA-LIKE 10"/>
    <property type="match status" value="1"/>
</dbReference>
<dbReference type="InterPro" id="IPR049548">
    <property type="entry name" value="Sina-like_RING"/>
</dbReference>
<evidence type="ECO:0000313" key="13">
    <source>
        <dbReference type="EMBL" id="KAK9091712.1"/>
    </source>
</evidence>
<dbReference type="EC" id="2.3.2.27" evidence="4"/>
<dbReference type="Proteomes" id="UP001417504">
    <property type="component" value="Unassembled WGS sequence"/>
</dbReference>
<comment type="caution">
    <text evidence="13">The sequence shown here is derived from an EMBL/GenBank/DDBJ whole genome shotgun (WGS) entry which is preliminary data.</text>
</comment>
<reference evidence="13 14" key="1">
    <citation type="submission" date="2024-01" db="EMBL/GenBank/DDBJ databases">
        <title>Genome assemblies of Stephania.</title>
        <authorList>
            <person name="Yang L."/>
        </authorList>
    </citation>
    <scope>NUCLEOTIDE SEQUENCE [LARGE SCALE GENOMIC DNA]</scope>
    <source>
        <strain evidence="13">QJT</strain>
        <tissue evidence="13">Leaf</tissue>
    </source>
</reference>
<dbReference type="AlphaFoldDB" id="A0AAP0EJ46"/>
<proteinExistence type="inferred from homology"/>
<comment type="function">
    <text evidence="10">E3 ubiquitin-protein ligase that mediates ubiquitination and subsequent proteasomal degradation of target proteins. E3 ubiquitin ligases accept ubiquitin from an E2 ubiquitin-conjugating enzyme in the form of a thioester and then directly transfers the ubiquitin to targeted substrates. It probably triggers the ubiquitin-mediated degradation of different substrates.</text>
</comment>
<evidence type="ECO:0000256" key="3">
    <source>
        <dbReference type="ARBA" id="ARBA00009119"/>
    </source>
</evidence>